<dbReference type="Proteomes" id="UP000184480">
    <property type="component" value="Unassembled WGS sequence"/>
</dbReference>
<dbReference type="InterPro" id="IPR038670">
    <property type="entry name" value="HslJ-like_sf"/>
</dbReference>
<dbReference type="AlphaFoldDB" id="A0A1M5GQR5"/>
<proteinExistence type="predicted"/>
<protein>
    <submittedName>
        <fullName evidence="3">Heat shock protein HslJ</fullName>
    </submittedName>
</protein>
<dbReference type="RefSeq" id="WP_062181890.1">
    <property type="nucleotide sequence ID" value="NZ_BBXL01000014.1"/>
</dbReference>
<evidence type="ECO:0000256" key="1">
    <source>
        <dbReference type="SAM" id="SignalP"/>
    </source>
</evidence>
<dbReference type="Pfam" id="PF03724">
    <property type="entry name" value="META"/>
    <property type="match status" value="2"/>
</dbReference>
<name>A0A1M5GQR5_9BACT</name>
<evidence type="ECO:0000259" key="2">
    <source>
        <dbReference type="Pfam" id="PF03724"/>
    </source>
</evidence>
<feature type="domain" description="DUF306" evidence="2">
    <location>
        <begin position="161"/>
        <end position="269"/>
    </location>
</feature>
<dbReference type="Gene3D" id="2.40.128.270">
    <property type="match status" value="2"/>
</dbReference>
<feature type="chain" id="PRO_5009910539" evidence="1">
    <location>
        <begin position="25"/>
        <end position="280"/>
    </location>
</feature>
<dbReference type="STRING" id="1346286.SAMN05444362_11499"/>
<keyword evidence="1" id="KW-0732">Signal</keyword>
<keyword evidence="4" id="KW-1185">Reference proteome</keyword>
<accession>A0A1M5GQR5</accession>
<dbReference type="PROSITE" id="PS51257">
    <property type="entry name" value="PROKAR_LIPOPROTEIN"/>
    <property type="match status" value="1"/>
</dbReference>
<dbReference type="EMBL" id="FQUC01000014">
    <property type="protein sequence ID" value="SHG06064.1"/>
    <property type="molecule type" value="Genomic_DNA"/>
</dbReference>
<evidence type="ECO:0000313" key="4">
    <source>
        <dbReference type="Proteomes" id="UP000184480"/>
    </source>
</evidence>
<sequence length="280" mass="30057">MKSSNLMKVCAVLMIALVSGLFLQSCDKKNAPTQAELEGFWVLKTMNGEPAANLFKGPQPTLEFNFQDSIVSGTSGCNRYTGKFSYKDGNFAAPNLASTRMLCLDENAEPEFLLELSNAGNSITIVDGILTIAHDEKVVLEFEKESTPPQDGIVAKIAPEQLDGSWVLTNIGGDDASVKFKDSATYPTLTFNIAENRVTGNGGCNVYNGGYKLTNNQLIVDKVVSTMMACPNLEGEGLFIENLSDTSTVSFLGADVLQLAKNGNVVLQFTKVVTDTIAAN</sequence>
<organism evidence="3 4">
    <name type="scientific">Dysgonomonas macrotermitis</name>
    <dbReference type="NCBI Taxonomy" id="1346286"/>
    <lineage>
        <taxon>Bacteria</taxon>
        <taxon>Pseudomonadati</taxon>
        <taxon>Bacteroidota</taxon>
        <taxon>Bacteroidia</taxon>
        <taxon>Bacteroidales</taxon>
        <taxon>Dysgonomonadaceae</taxon>
        <taxon>Dysgonomonas</taxon>
    </lineage>
</organism>
<dbReference type="PANTHER" id="PTHR35535">
    <property type="entry name" value="HEAT SHOCK PROTEIN HSLJ"/>
    <property type="match status" value="1"/>
</dbReference>
<evidence type="ECO:0000313" key="3">
    <source>
        <dbReference type="EMBL" id="SHG06064.1"/>
    </source>
</evidence>
<feature type="domain" description="DUF306" evidence="2">
    <location>
        <begin position="37"/>
        <end position="142"/>
    </location>
</feature>
<gene>
    <name evidence="3" type="ORF">SAMN05444362_11499</name>
</gene>
<dbReference type="InterPro" id="IPR053147">
    <property type="entry name" value="Hsp_HslJ-like"/>
</dbReference>
<reference evidence="4" key="1">
    <citation type="submission" date="2016-11" db="EMBL/GenBank/DDBJ databases">
        <authorList>
            <person name="Varghese N."/>
            <person name="Submissions S."/>
        </authorList>
    </citation>
    <scope>NUCLEOTIDE SEQUENCE [LARGE SCALE GENOMIC DNA]</scope>
    <source>
        <strain evidence="4">DSM 27370</strain>
    </source>
</reference>
<dbReference type="OrthoDB" id="880459at2"/>
<feature type="signal peptide" evidence="1">
    <location>
        <begin position="1"/>
        <end position="24"/>
    </location>
</feature>
<dbReference type="InterPro" id="IPR005184">
    <property type="entry name" value="DUF306_Meta_HslJ"/>
</dbReference>
<keyword evidence="3" id="KW-0346">Stress response</keyword>
<dbReference type="PANTHER" id="PTHR35535:SF1">
    <property type="entry name" value="HEAT SHOCK PROTEIN HSLJ"/>
    <property type="match status" value="1"/>
</dbReference>